<keyword evidence="5" id="KW-1185">Reference proteome</keyword>
<reference evidence="4 5" key="1">
    <citation type="submission" date="2022-05" db="EMBL/GenBank/DDBJ databases">
        <authorList>
            <consortium name="Genoscope - CEA"/>
            <person name="William W."/>
        </authorList>
    </citation>
    <scope>NUCLEOTIDE SEQUENCE [LARGE SCALE GENOMIC DNA]</scope>
</reference>
<dbReference type="Proteomes" id="UP001159427">
    <property type="component" value="Unassembled WGS sequence"/>
</dbReference>
<protein>
    <recommendedName>
        <fullName evidence="3">STING ligand-binding domain-containing protein</fullName>
    </recommendedName>
</protein>
<evidence type="ECO:0000256" key="1">
    <source>
        <dbReference type="ARBA" id="ARBA00022588"/>
    </source>
</evidence>
<evidence type="ECO:0000313" key="5">
    <source>
        <dbReference type="Proteomes" id="UP001159427"/>
    </source>
</evidence>
<name>A0ABN8R7Y4_9CNID</name>
<accession>A0ABN8R7Y4</accession>
<dbReference type="Gene3D" id="1.20.5.5200">
    <property type="match status" value="1"/>
</dbReference>
<dbReference type="InterPro" id="IPR055432">
    <property type="entry name" value="STING_LBD"/>
</dbReference>
<dbReference type="Gene3D" id="3.40.50.12100">
    <property type="entry name" value="Stimulator of interferon genes protein"/>
    <property type="match status" value="1"/>
</dbReference>
<dbReference type="InterPro" id="IPR038623">
    <property type="entry name" value="STING_C_sf"/>
</dbReference>
<evidence type="ECO:0000259" key="3">
    <source>
        <dbReference type="Pfam" id="PF15009"/>
    </source>
</evidence>
<dbReference type="EMBL" id="CALNXI010001691">
    <property type="protein sequence ID" value="CAH3175090.1"/>
    <property type="molecule type" value="Genomic_DNA"/>
</dbReference>
<feature type="domain" description="STING ligand-binding" evidence="3">
    <location>
        <begin position="32"/>
        <end position="193"/>
    </location>
</feature>
<evidence type="ECO:0000313" key="4">
    <source>
        <dbReference type="EMBL" id="CAH3175090.1"/>
    </source>
</evidence>
<gene>
    <name evidence="4" type="ORF">PEVE_00009904</name>
</gene>
<keyword evidence="2" id="KW-0391">Immunity</keyword>
<dbReference type="PANTHER" id="PTHR34339">
    <property type="entry name" value="STIMULATOR OF INTERFERON GENES PROTEIN"/>
    <property type="match status" value="1"/>
</dbReference>
<dbReference type="InterPro" id="IPR029158">
    <property type="entry name" value="STING"/>
</dbReference>
<dbReference type="Pfam" id="PF15009">
    <property type="entry name" value="STING_LBD"/>
    <property type="match status" value="1"/>
</dbReference>
<keyword evidence="1" id="KW-0399">Innate immunity</keyword>
<proteinExistence type="predicted"/>
<organism evidence="4 5">
    <name type="scientific">Porites evermanni</name>
    <dbReference type="NCBI Taxonomy" id="104178"/>
    <lineage>
        <taxon>Eukaryota</taxon>
        <taxon>Metazoa</taxon>
        <taxon>Cnidaria</taxon>
        <taxon>Anthozoa</taxon>
        <taxon>Hexacorallia</taxon>
        <taxon>Scleractinia</taxon>
        <taxon>Fungiina</taxon>
        <taxon>Poritidae</taxon>
        <taxon>Porites</taxon>
    </lineage>
</organism>
<dbReference type="PANTHER" id="PTHR34339:SF1">
    <property type="entry name" value="STIMULATOR OF INTERFERON GENES PROTEIN"/>
    <property type="match status" value="1"/>
</dbReference>
<comment type="caution">
    <text evidence="4">The sequence shown here is derived from an EMBL/GenBank/DDBJ whole genome shotgun (WGS) entry which is preliminary data.</text>
</comment>
<evidence type="ECO:0000256" key="2">
    <source>
        <dbReference type="ARBA" id="ARBA00022859"/>
    </source>
</evidence>
<sequence>MSPQLLFLVGWRELSSVEVSMINERDNNTIGGCLAWSYYFDYLKLVLPHLNEGILQSVYRYKIEKRKLFILLPRNTINMLFSLTVAGNLESYEINRGGILKKPYKHTVHRIEMPRPDGEIDVYYLVLEYAFPLMSLFEMSQHVECGLSRRDRDEQMVMFFYKLREILDGCKDCSGKYELVPISGAREEIADELVRILQEPFDIW</sequence>